<reference evidence="4" key="1">
    <citation type="submission" date="2014-09" db="EMBL/GenBank/DDBJ databases">
        <authorList>
            <person name="Sharma Rahul"/>
            <person name="Thines Marco"/>
        </authorList>
    </citation>
    <scope>NUCLEOTIDE SEQUENCE [LARGE SCALE GENOMIC DNA]</scope>
</reference>
<feature type="region of interest" description="Disordered" evidence="1">
    <location>
        <begin position="796"/>
        <end position="826"/>
    </location>
</feature>
<evidence type="ECO:0000256" key="1">
    <source>
        <dbReference type="SAM" id="MobiDB-lite"/>
    </source>
</evidence>
<accession>A0A0P1AWT7</accession>
<feature type="compositionally biased region" description="Polar residues" evidence="1">
    <location>
        <begin position="312"/>
        <end position="327"/>
    </location>
</feature>
<keyword evidence="4" id="KW-1185">Reference proteome</keyword>
<feature type="compositionally biased region" description="Basic and acidic residues" evidence="1">
    <location>
        <begin position="354"/>
        <end position="377"/>
    </location>
</feature>
<dbReference type="EMBL" id="CCYD01002371">
    <property type="protein sequence ID" value="CEG46893.1"/>
    <property type="molecule type" value="Genomic_DNA"/>
</dbReference>
<dbReference type="AlphaFoldDB" id="A0A0P1AWT7"/>
<feature type="compositionally biased region" description="Polar residues" evidence="1">
    <location>
        <begin position="581"/>
        <end position="603"/>
    </location>
</feature>
<feature type="domain" description="Heterogeneous nuclear ribonucleoprotein Q acidic" evidence="2">
    <location>
        <begin position="659"/>
        <end position="725"/>
    </location>
</feature>
<proteinExistence type="predicted"/>
<organism evidence="3 4">
    <name type="scientific">Plasmopara halstedii</name>
    <name type="common">Downy mildew of sunflower</name>
    <dbReference type="NCBI Taxonomy" id="4781"/>
    <lineage>
        <taxon>Eukaryota</taxon>
        <taxon>Sar</taxon>
        <taxon>Stramenopiles</taxon>
        <taxon>Oomycota</taxon>
        <taxon>Peronosporomycetes</taxon>
        <taxon>Peronosporales</taxon>
        <taxon>Peronosporaceae</taxon>
        <taxon>Plasmopara</taxon>
    </lineage>
</organism>
<feature type="compositionally biased region" description="Basic and acidic residues" evidence="1">
    <location>
        <begin position="67"/>
        <end position="83"/>
    </location>
</feature>
<dbReference type="Pfam" id="PF18360">
    <property type="entry name" value="hnRNP_Q_AcD"/>
    <property type="match status" value="2"/>
</dbReference>
<feature type="region of interest" description="Disordered" evidence="1">
    <location>
        <begin position="43"/>
        <end position="83"/>
    </location>
</feature>
<evidence type="ECO:0000259" key="2">
    <source>
        <dbReference type="Pfam" id="PF18360"/>
    </source>
</evidence>
<feature type="compositionally biased region" description="Basic and acidic residues" evidence="1">
    <location>
        <begin position="231"/>
        <end position="248"/>
    </location>
</feature>
<dbReference type="InterPro" id="IPR041337">
    <property type="entry name" value="hnRNP_Q_AcD"/>
</dbReference>
<feature type="region of interest" description="Disordered" evidence="1">
    <location>
        <begin position="113"/>
        <end position="395"/>
    </location>
</feature>
<feature type="compositionally biased region" description="Polar residues" evidence="1">
    <location>
        <begin position="560"/>
        <end position="574"/>
    </location>
</feature>
<sequence>MEPNGPAVKDTTDEVYDESDGVQQAVDATMSSNLVESEATVLEEVSTEQDIITTPEEGQDVSQGEASEVKNTEMEAEEKGDTEKMIADDHEEHEDVIMEPASLEPVAETQEIKTLGIKDEENNERTSTAPHAVEDAETMDTSEEIKQGSEGDHLSLKAAPDEVNVTSDAIGEATQTDVSAKEGDGTQDDLSMKAAPDRVLDELAKNADLTSPIVPELIHPDEAINDATSEIVKDNEASSSPKHDDKKCNLPPPTESENVVQPVDDKYDPAKLSPVATLVDSSTELTAAAQRQEYDPDHPSMTSSAEAEKSTTDTSLGATNEEQSTKTSAKRKSVDESRPSDQSNGDSSLKRPRHDGGSKHDSHEDNHKTDRARRESGDSSSSISSRHKHHEEDHKGLSAAAWDRLMDFQTSGEFQVTQVSRAAFASVGAMPEFAQIAIIARFVRTPMKEVRDKNGQLMRIYREYQKENPQIAALQPVDAFVSDYQNDPGFFRFGYAPPQPVTGVSNVPVPYQRDPPKEPAPFKGPLRQAHNATLKSEPERNHRKDIDEFGRAVHSDKSGASESNLSSRTPSQRSALEPRQASRSRQNLSPRSTQATPQAISSAKNEDPRRREQPLHQNNSGIGRDPRRRSTLTSQEPPHRGNQSDSSRNTGSNDLYGRLPGPVRAVVDSMRREGRLQESLNDNVITRLLHLPEHVALQAVENFSNVDLSQVENLQGFLVGIINRVNEKAIASEKQHRPQDPSPRGQLSMPRSNNYGPPSQGASVLGGPPHGGRLDAINGVNPGSYRAQAAPIAAGPGPALFERPYETPQDSRDPRRRQSVPQDAPEYGAVPIGMPSFHALPMSVQNHIHSLVANHTLASLEELGGKCYEVLGQLSEPLANQVLARFAGANLSTVRNKSGFLIGVVKRARQEYGFN</sequence>
<feature type="compositionally biased region" description="Basic and acidic residues" evidence="1">
    <location>
        <begin position="195"/>
        <end position="205"/>
    </location>
</feature>
<feature type="compositionally biased region" description="Basic and acidic residues" evidence="1">
    <location>
        <begin position="143"/>
        <end position="155"/>
    </location>
</feature>
<dbReference type="OrthoDB" id="127097at2759"/>
<name>A0A0P1AWT7_PLAHL</name>
<evidence type="ECO:0000313" key="3">
    <source>
        <dbReference type="EMBL" id="CEG46893.1"/>
    </source>
</evidence>
<dbReference type="RefSeq" id="XP_024583262.1">
    <property type="nucleotide sequence ID" value="XM_024717799.1"/>
</dbReference>
<feature type="compositionally biased region" description="Polar residues" evidence="1">
    <location>
        <begin position="631"/>
        <end position="653"/>
    </location>
</feature>
<dbReference type="GeneID" id="36398622"/>
<dbReference type="CDD" id="cd21039">
    <property type="entry name" value="NURR"/>
    <property type="match status" value="2"/>
</dbReference>
<feature type="region of interest" description="Disordered" evidence="1">
    <location>
        <begin position="504"/>
        <end position="526"/>
    </location>
</feature>
<feature type="compositionally biased region" description="Basic and acidic residues" evidence="1">
    <location>
        <begin position="803"/>
        <end position="813"/>
    </location>
</feature>
<feature type="domain" description="Heterogeneous nuclear ribonucleoprotein Q acidic" evidence="2">
    <location>
        <begin position="840"/>
        <end position="909"/>
    </location>
</feature>
<feature type="region of interest" description="Disordered" evidence="1">
    <location>
        <begin position="551"/>
        <end position="660"/>
    </location>
</feature>
<feature type="compositionally biased region" description="Polar residues" evidence="1">
    <location>
        <begin position="749"/>
        <end position="762"/>
    </location>
</feature>
<feature type="region of interest" description="Disordered" evidence="1">
    <location>
        <begin position="731"/>
        <end position="780"/>
    </location>
</feature>
<dbReference type="OMA" id="NSMRREG"/>
<feature type="compositionally biased region" description="Basic and acidic residues" evidence="1">
    <location>
        <begin position="604"/>
        <end position="614"/>
    </location>
</feature>
<protein>
    <recommendedName>
        <fullName evidence="2">Heterogeneous nuclear ribonucleoprotein Q acidic domain-containing protein</fullName>
    </recommendedName>
</protein>
<evidence type="ECO:0000313" key="4">
    <source>
        <dbReference type="Proteomes" id="UP000054928"/>
    </source>
</evidence>
<dbReference type="Proteomes" id="UP000054928">
    <property type="component" value="Unassembled WGS sequence"/>
</dbReference>